<dbReference type="EnsemblMetazoa" id="HelroT195154">
    <property type="protein sequence ID" value="HelroP195154"/>
    <property type="gene ID" value="HelroG195154"/>
</dbReference>
<dbReference type="HOGENOM" id="CLU_669529_0_0_1"/>
<dbReference type="EMBL" id="AMQM01011396">
    <property type="status" value="NOT_ANNOTATED_CDS"/>
    <property type="molecule type" value="Genomic_DNA"/>
</dbReference>
<dbReference type="PANTHER" id="PTHR15180:SF1">
    <property type="entry name" value="GENERAL TRANSCRIPTION FACTOR 3C POLYPEPTIDE 1"/>
    <property type="match status" value="1"/>
</dbReference>
<evidence type="ECO:0000256" key="1">
    <source>
        <dbReference type="SAM" id="MobiDB-lite"/>
    </source>
</evidence>
<accession>T1FWT5</accession>
<reference evidence="4" key="1">
    <citation type="submission" date="2012-12" db="EMBL/GenBank/DDBJ databases">
        <authorList>
            <person name="Hellsten U."/>
            <person name="Grimwood J."/>
            <person name="Chapman J.A."/>
            <person name="Shapiro H."/>
            <person name="Aerts A."/>
            <person name="Otillar R.P."/>
            <person name="Terry A.Y."/>
            <person name="Boore J.L."/>
            <person name="Simakov O."/>
            <person name="Marletaz F."/>
            <person name="Cho S.-J."/>
            <person name="Edsinger-Gonzales E."/>
            <person name="Havlak P."/>
            <person name="Kuo D.-H."/>
            <person name="Larsson T."/>
            <person name="Lv J."/>
            <person name="Arendt D."/>
            <person name="Savage R."/>
            <person name="Osoegawa K."/>
            <person name="de Jong P."/>
            <person name="Lindberg D.R."/>
            <person name="Seaver E.C."/>
            <person name="Weisblat D.A."/>
            <person name="Putnam N.H."/>
            <person name="Grigoriev I.V."/>
            <person name="Rokhsar D.S."/>
        </authorList>
    </citation>
    <scope>NUCLEOTIDE SEQUENCE</scope>
</reference>
<evidence type="ECO:0000313" key="4">
    <source>
        <dbReference type="Proteomes" id="UP000015101"/>
    </source>
</evidence>
<dbReference type="KEGG" id="hro:HELRODRAFT_195154"/>
<sequence length="411" mass="44658">MNTSSAENNVFTSTFAAPTTSSLLQSPPPCFATLTPVSLSSASSHLLSHFTNQAILCNEKISAEASSITSPSLFSSSAPMISSSSSLNTLCDNKSRARLASVKPLNSNDLSAIIDMFKNVEDTNILSSSSLLEKVVPTSSALSSSFSLSSASCNRTPPLSPASVLRAPSVLNIFQSSRDSESDCMSSVATFSNTLVNSNNSNHDPITGRIMQFDGANDDGDDDDEESERQEEKQEEATAVDGVSFTSKSRHSKRTIKERKQMVDSRVQNDSGPLPRGTYKTVRVIPRPWKTPEGTVNRSSLASMLEAVCLYIAERPGVSTHALTNKYHPVLQPVAVLELLEMLDILGVTTKSYLKPINKPSLFSRRKVNDLGPLSNNPELEMNFVTADFMIKMGQFFNQLHANKRTDDDDD</sequence>
<dbReference type="GeneID" id="20213280"/>
<dbReference type="GO" id="GO:0003677">
    <property type="term" value="F:DNA binding"/>
    <property type="evidence" value="ECO:0007669"/>
    <property type="project" value="InterPro"/>
</dbReference>
<gene>
    <name evidence="3" type="primary">20213280</name>
    <name evidence="2" type="ORF">HELRODRAFT_195154</name>
</gene>
<name>T1FWT5_HELRO</name>
<reference evidence="3" key="3">
    <citation type="submission" date="2015-06" db="UniProtKB">
        <authorList>
            <consortium name="EnsemblMetazoa"/>
        </authorList>
    </citation>
    <scope>IDENTIFICATION</scope>
</reference>
<dbReference type="GO" id="GO:0006384">
    <property type="term" value="P:transcription initiation at RNA polymerase III promoter"/>
    <property type="evidence" value="ECO:0007669"/>
    <property type="project" value="InterPro"/>
</dbReference>
<protein>
    <submittedName>
        <fullName evidence="2 3">Uncharacterized protein</fullName>
    </submittedName>
</protein>
<dbReference type="AlphaFoldDB" id="T1FWT5"/>
<keyword evidence="4" id="KW-1185">Reference proteome</keyword>
<feature type="region of interest" description="Disordered" evidence="1">
    <location>
        <begin position="195"/>
        <end position="279"/>
    </location>
</feature>
<dbReference type="InterPro" id="IPR044210">
    <property type="entry name" value="Tfc3-like"/>
</dbReference>
<evidence type="ECO:0000313" key="2">
    <source>
        <dbReference type="EMBL" id="ESO06734.1"/>
    </source>
</evidence>
<feature type="compositionally biased region" description="Basic residues" evidence="1">
    <location>
        <begin position="248"/>
        <end position="257"/>
    </location>
</feature>
<dbReference type="EMBL" id="KB096311">
    <property type="protein sequence ID" value="ESO06734.1"/>
    <property type="molecule type" value="Genomic_DNA"/>
</dbReference>
<dbReference type="RefSeq" id="XP_009015168.1">
    <property type="nucleotide sequence ID" value="XM_009016920.1"/>
</dbReference>
<dbReference type="OrthoDB" id="6262911at2759"/>
<dbReference type="Proteomes" id="UP000015101">
    <property type="component" value="Unassembled WGS sequence"/>
</dbReference>
<reference evidence="2 4" key="2">
    <citation type="journal article" date="2013" name="Nature">
        <title>Insights into bilaterian evolution from three spiralian genomes.</title>
        <authorList>
            <person name="Simakov O."/>
            <person name="Marletaz F."/>
            <person name="Cho S.J."/>
            <person name="Edsinger-Gonzales E."/>
            <person name="Havlak P."/>
            <person name="Hellsten U."/>
            <person name="Kuo D.H."/>
            <person name="Larsson T."/>
            <person name="Lv J."/>
            <person name="Arendt D."/>
            <person name="Savage R."/>
            <person name="Osoegawa K."/>
            <person name="de Jong P."/>
            <person name="Grimwood J."/>
            <person name="Chapman J.A."/>
            <person name="Shapiro H."/>
            <person name="Aerts A."/>
            <person name="Otillar R.P."/>
            <person name="Terry A.Y."/>
            <person name="Boore J.L."/>
            <person name="Grigoriev I.V."/>
            <person name="Lindberg D.R."/>
            <person name="Seaver E.C."/>
            <person name="Weisblat D.A."/>
            <person name="Putnam N.H."/>
            <person name="Rokhsar D.S."/>
        </authorList>
    </citation>
    <scope>NUCLEOTIDE SEQUENCE</scope>
</reference>
<dbReference type="STRING" id="6412.T1FWT5"/>
<dbReference type="GO" id="GO:0000127">
    <property type="term" value="C:transcription factor TFIIIC complex"/>
    <property type="evidence" value="ECO:0007669"/>
    <property type="project" value="InterPro"/>
</dbReference>
<evidence type="ECO:0000313" key="3">
    <source>
        <dbReference type="EnsemblMetazoa" id="HelroP195154"/>
    </source>
</evidence>
<dbReference type="InParanoid" id="T1FWT5"/>
<dbReference type="PANTHER" id="PTHR15180">
    <property type="entry name" value="GENERAL TRANSCRIPTION FACTOR 3C POLYPEPTIDE 1"/>
    <property type="match status" value="1"/>
</dbReference>
<dbReference type="CTD" id="20213280"/>
<organism evidence="3 4">
    <name type="scientific">Helobdella robusta</name>
    <name type="common">Californian leech</name>
    <dbReference type="NCBI Taxonomy" id="6412"/>
    <lineage>
        <taxon>Eukaryota</taxon>
        <taxon>Metazoa</taxon>
        <taxon>Spiralia</taxon>
        <taxon>Lophotrochozoa</taxon>
        <taxon>Annelida</taxon>
        <taxon>Clitellata</taxon>
        <taxon>Hirudinea</taxon>
        <taxon>Rhynchobdellida</taxon>
        <taxon>Glossiphoniidae</taxon>
        <taxon>Helobdella</taxon>
    </lineage>
</organism>
<feature type="compositionally biased region" description="Acidic residues" evidence="1">
    <location>
        <begin position="216"/>
        <end position="229"/>
    </location>
</feature>
<feature type="compositionally biased region" description="Polar residues" evidence="1">
    <location>
        <begin position="195"/>
        <end position="204"/>
    </location>
</feature>
<proteinExistence type="predicted"/>
<dbReference type="eggNOG" id="KOG4560">
    <property type="taxonomic scope" value="Eukaryota"/>
</dbReference>